<keyword evidence="1" id="KW-1133">Transmembrane helix</keyword>
<keyword evidence="1" id="KW-0812">Transmembrane</keyword>
<dbReference type="EMBL" id="BMKX01000005">
    <property type="protein sequence ID" value="GGJ63586.1"/>
    <property type="molecule type" value="Genomic_DNA"/>
</dbReference>
<dbReference type="GeneID" id="303304672"/>
<protein>
    <submittedName>
        <fullName evidence="2">Uncharacterized protein</fullName>
    </submittedName>
</protein>
<accession>A0ABQ2DM17</accession>
<reference evidence="3" key="1">
    <citation type="journal article" date="2019" name="Int. J. Syst. Evol. Microbiol.">
        <title>The Global Catalogue of Microorganisms (GCM) 10K type strain sequencing project: providing services to taxonomists for standard genome sequencing and annotation.</title>
        <authorList>
            <consortium name="The Broad Institute Genomics Platform"/>
            <consortium name="The Broad Institute Genome Sequencing Center for Infectious Disease"/>
            <person name="Wu L."/>
            <person name="Ma J."/>
        </authorList>
    </citation>
    <scope>NUCLEOTIDE SEQUENCE [LARGE SCALE GENOMIC DNA]</scope>
    <source>
        <strain evidence="3">CGMCC 1.3685</strain>
    </source>
</reference>
<organism evidence="2 3">
    <name type="scientific">Glutamicibacter ardleyensis</name>
    <dbReference type="NCBI Taxonomy" id="225894"/>
    <lineage>
        <taxon>Bacteria</taxon>
        <taxon>Bacillati</taxon>
        <taxon>Actinomycetota</taxon>
        <taxon>Actinomycetes</taxon>
        <taxon>Micrococcales</taxon>
        <taxon>Micrococcaceae</taxon>
        <taxon>Glutamicibacter</taxon>
    </lineage>
</organism>
<comment type="caution">
    <text evidence="2">The sequence shown here is derived from an EMBL/GenBank/DDBJ whole genome shotgun (WGS) entry which is preliminary data.</text>
</comment>
<evidence type="ECO:0000313" key="2">
    <source>
        <dbReference type="EMBL" id="GGJ63586.1"/>
    </source>
</evidence>
<proteinExistence type="predicted"/>
<dbReference type="Proteomes" id="UP000606115">
    <property type="component" value="Unassembled WGS sequence"/>
</dbReference>
<evidence type="ECO:0000313" key="3">
    <source>
        <dbReference type="Proteomes" id="UP000606115"/>
    </source>
</evidence>
<gene>
    <name evidence="2" type="ORF">GCM10007173_23130</name>
</gene>
<evidence type="ECO:0000256" key="1">
    <source>
        <dbReference type="SAM" id="Phobius"/>
    </source>
</evidence>
<dbReference type="RefSeq" id="WP_096253795.1">
    <property type="nucleotide sequence ID" value="NZ_BMKX01000005.1"/>
</dbReference>
<feature type="transmembrane region" description="Helical" evidence="1">
    <location>
        <begin position="43"/>
        <end position="64"/>
    </location>
</feature>
<keyword evidence="1" id="KW-0472">Membrane</keyword>
<name>A0ABQ2DM17_9MICC</name>
<sequence>MQKISKWTMLASFAVALVLWLGFGGRAEFVASAGPYSPVVYISGWIALLGLLAATVLTVGFFGAQIRRTATRNAIRTGMRLGGK</sequence>
<keyword evidence="3" id="KW-1185">Reference proteome</keyword>